<gene>
    <name evidence="1" type="ORF">Vadar_034274</name>
</gene>
<dbReference type="Proteomes" id="UP000828048">
    <property type="component" value="Chromosome 3"/>
</dbReference>
<keyword evidence="2" id="KW-1185">Reference proteome</keyword>
<proteinExistence type="predicted"/>
<evidence type="ECO:0000313" key="1">
    <source>
        <dbReference type="EMBL" id="KAH7859299.1"/>
    </source>
</evidence>
<reference evidence="1 2" key="1">
    <citation type="journal article" date="2021" name="Hortic Res">
        <title>High-quality reference genome and annotation aids understanding of berry development for evergreen blueberry (Vaccinium darrowii).</title>
        <authorList>
            <person name="Yu J."/>
            <person name="Hulse-Kemp A.M."/>
            <person name="Babiker E."/>
            <person name="Staton M."/>
        </authorList>
    </citation>
    <scope>NUCLEOTIDE SEQUENCE [LARGE SCALE GENOMIC DNA]</scope>
    <source>
        <strain evidence="2">cv. NJ 8807/NJ 8810</strain>
        <tissue evidence="1">Young leaf</tissue>
    </source>
</reference>
<dbReference type="EMBL" id="CM037153">
    <property type="protein sequence ID" value="KAH7859299.1"/>
    <property type="molecule type" value="Genomic_DNA"/>
</dbReference>
<accession>A0ACB7Z1A5</accession>
<comment type="caution">
    <text evidence="1">The sequence shown here is derived from an EMBL/GenBank/DDBJ whole genome shotgun (WGS) entry which is preliminary data.</text>
</comment>
<organism evidence="1 2">
    <name type="scientific">Vaccinium darrowii</name>
    <dbReference type="NCBI Taxonomy" id="229202"/>
    <lineage>
        <taxon>Eukaryota</taxon>
        <taxon>Viridiplantae</taxon>
        <taxon>Streptophyta</taxon>
        <taxon>Embryophyta</taxon>
        <taxon>Tracheophyta</taxon>
        <taxon>Spermatophyta</taxon>
        <taxon>Magnoliopsida</taxon>
        <taxon>eudicotyledons</taxon>
        <taxon>Gunneridae</taxon>
        <taxon>Pentapetalae</taxon>
        <taxon>asterids</taxon>
        <taxon>Ericales</taxon>
        <taxon>Ericaceae</taxon>
        <taxon>Vaccinioideae</taxon>
        <taxon>Vaccinieae</taxon>
        <taxon>Vaccinium</taxon>
    </lineage>
</organism>
<protein>
    <submittedName>
        <fullName evidence="1">Uncharacterized protein</fullName>
    </submittedName>
</protein>
<evidence type="ECO:0000313" key="2">
    <source>
        <dbReference type="Proteomes" id="UP000828048"/>
    </source>
</evidence>
<sequence>MRPYRHFFQLFRILFVLVLVFKTEAQALTKQKPSNNSVSAIFVFGDSTVDPGNNNYIQTFFRSNFQPYGRDFQNHIPTGRFTNGRLVTDFVASHLGLKEYVPPYLDQSLSIEELMTGVSFASAGTGYDPLTAQIAGVIPISKQLEYFREYKIRLEQAIGKERAQSLINKAGFLVSAGTNDFIVNYFGPPLRRQSYTVSSYQQFLVQNIQHLIKDLVDQGAQKMAIVGLPPIGCLPSVITLNSDAFHGRDCIESLSSVARDYNRLLQNHLKAMQSSGTQIYYADIYTPLADIIQRRKFGFDVVNRGCCGTGLFEASYACNTKSPICPDASKYAFWDAIHPTESTYYIIFKSLAPTLDLLL</sequence>
<name>A0ACB7Z1A5_9ERIC</name>